<dbReference type="Proteomes" id="UP000249590">
    <property type="component" value="Unassembled WGS sequence"/>
</dbReference>
<dbReference type="Gene3D" id="1.20.120.530">
    <property type="entry name" value="GntR ligand-binding domain-like"/>
    <property type="match status" value="1"/>
</dbReference>
<dbReference type="Gene3D" id="1.10.10.10">
    <property type="entry name" value="Winged helix-like DNA-binding domain superfamily/Winged helix DNA-binding domain"/>
    <property type="match status" value="1"/>
</dbReference>
<evidence type="ECO:0000256" key="2">
    <source>
        <dbReference type="ARBA" id="ARBA00023125"/>
    </source>
</evidence>
<name>A0A8B2NKP2_9HYPH</name>
<gene>
    <name evidence="5" type="ORF">DLJ53_31115</name>
</gene>
<dbReference type="PANTHER" id="PTHR43537">
    <property type="entry name" value="TRANSCRIPTIONAL REGULATOR, GNTR FAMILY"/>
    <property type="match status" value="1"/>
</dbReference>
<dbReference type="EMBL" id="QHHQ01000011">
    <property type="protein sequence ID" value="RAH96715.1"/>
    <property type="molecule type" value="Genomic_DNA"/>
</dbReference>
<dbReference type="GO" id="GO:0003700">
    <property type="term" value="F:DNA-binding transcription factor activity"/>
    <property type="evidence" value="ECO:0007669"/>
    <property type="project" value="InterPro"/>
</dbReference>
<dbReference type="SUPFAM" id="SSF48008">
    <property type="entry name" value="GntR ligand-binding domain-like"/>
    <property type="match status" value="1"/>
</dbReference>
<keyword evidence="6" id="KW-1185">Reference proteome</keyword>
<organism evidence="5 6">
    <name type="scientific">Acuticoccus sediminis</name>
    <dbReference type="NCBI Taxonomy" id="2184697"/>
    <lineage>
        <taxon>Bacteria</taxon>
        <taxon>Pseudomonadati</taxon>
        <taxon>Pseudomonadota</taxon>
        <taxon>Alphaproteobacteria</taxon>
        <taxon>Hyphomicrobiales</taxon>
        <taxon>Amorphaceae</taxon>
        <taxon>Acuticoccus</taxon>
    </lineage>
</organism>
<dbReference type="InterPro" id="IPR036388">
    <property type="entry name" value="WH-like_DNA-bd_sf"/>
</dbReference>
<sequence length="233" mass="24763">MNKIQRIAAPVREQVEQHLRAAIETGDLPPGARLIERELCESFGVSRPLVREALRRLESDGLAVSLPVGGMCVTRLSLDDALEIYAVRKELEGLAAAEFTLHATEDERARLKTIVGDLHAALDAGGGRPLIDAKNAFYSIMARGSGNAFLAGVLSNMHGRIRLLRGTSLSTPGRSALMVAELAEIADAILARDPVRARVLAETHVANAMAATRTSLSAEDVGDTEPAGAARIA</sequence>
<feature type="domain" description="HTH gntR-type" evidence="4">
    <location>
        <begin position="9"/>
        <end position="76"/>
    </location>
</feature>
<reference evidence="5 6" key="1">
    <citation type="submission" date="2018-05" db="EMBL/GenBank/DDBJ databases">
        <title>Acuticoccus sediminis sp. nov., isolated from deep-sea sediment of Indian Ocean.</title>
        <authorList>
            <person name="Liu X."/>
            <person name="Lai Q."/>
            <person name="Du Y."/>
            <person name="Sun F."/>
            <person name="Zhang X."/>
            <person name="Wang S."/>
            <person name="Shao Z."/>
        </authorList>
    </citation>
    <scope>NUCLEOTIDE SEQUENCE [LARGE SCALE GENOMIC DNA]</scope>
    <source>
        <strain evidence="5 6">PTG4-2</strain>
    </source>
</reference>
<dbReference type="PRINTS" id="PR00035">
    <property type="entry name" value="HTHGNTR"/>
</dbReference>
<accession>A0A8B2NKP2</accession>
<dbReference type="PANTHER" id="PTHR43537:SF24">
    <property type="entry name" value="GLUCONATE OPERON TRANSCRIPTIONAL REPRESSOR"/>
    <property type="match status" value="1"/>
</dbReference>
<keyword evidence="1" id="KW-0805">Transcription regulation</keyword>
<dbReference type="InterPro" id="IPR000524">
    <property type="entry name" value="Tscrpt_reg_HTH_GntR"/>
</dbReference>
<dbReference type="AlphaFoldDB" id="A0A8B2NKP2"/>
<dbReference type="RefSeq" id="WP_111352238.1">
    <property type="nucleotide sequence ID" value="NZ_QHHQ01000011.1"/>
</dbReference>
<dbReference type="SUPFAM" id="SSF46785">
    <property type="entry name" value="Winged helix' DNA-binding domain"/>
    <property type="match status" value="1"/>
</dbReference>
<dbReference type="SMART" id="SM00345">
    <property type="entry name" value="HTH_GNTR"/>
    <property type="match status" value="1"/>
</dbReference>
<evidence type="ECO:0000256" key="3">
    <source>
        <dbReference type="ARBA" id="ARBA00023163"/>
    </source>
</evidence>
<dbReference type="OrthoDB" id="9815654at2"/>
<protein>
    <submittedName>
        <fullName evidence="5">GntR family transcriptional regulator</fullName>
    </submittedName>
</protein>
<evidence type="ECO:0000313" key="5">
    <source>
        <dbReference type="EMBL" id="RAH96715.1"/>
    </source>
</evidence>
<dbReference type="CDD" id="cd07377">
    <property type="entry name" value="WHTH_GntR"/>
    <property type="match status" value="1"/>
</dbReference>
<dbReference type="Pfam" id="PF00392">
    <property type="entry name" value="GntR"/>
    <property type="match status" value="1"/>
</dbReference>
<dbReference type="InterPro" id="IPR036390">
    <property type="entry name" value="WH_DNA-bd_sf"/>
</dbReference>
<dbReference type="GO" id="GO:0003677">
    <property type="term" value="F:DNA binding"/>
    <property type="evidence" value="ECO:0007669"/>
    <property type="project" value="UniProtKB-KW"/>
</dbReference>
<dbReference type="SMART" id="SM00895">
    <property type="entry name" value="FCD"/>
    <property type="match status" value="1"/>
</dbReference>
<dbReference type="PROSITE" id="PS50949">
    <property type="entry name" value="HTH_GNTR"/>
    <property type="match status" value="1"/>
</dbReference>
<dbReference type="InterPro" id="IPR011711">
    <property type="entry name" value="GntR_C"/>
</dbReference>
<dbReference type="Pfam" id="PF07729">
    <property type="entry name" value="FCD"/>
    <property type="match status" value="1"/>
</dbReference>
<comment type="caution">
    <text evidence="5">The sequence shown here is derived from an EMBL/GenBank/DDBJ whole genome shotgun (WGS) entry which is preliminary data.</text>
</comment>
<evidence type="ECO:0000259" key="4">
    <source>
        <dbReference type="PROSITE" id="PS50949"/>
    </source>
</evidence>
<proteinExistence type="predicted"/>
<evidence type="ECO:0000256" key="1">
    <source>
        <dbReference type="ARBA" id="ARBA00023015"/>
    </source>
</evidence>
<keyword evidence="2" id="KW-0238">DNA-binding</keyword>
<keyword evidence="3" id="KW-0804">Transcription</keyword>
<evidence type="ECO:0000313" key="6">
    <source>
        <dbReference type="Proteomes" id="UP000249590"/>
    </source>
</evidence>
<dbReference type="InterPro" id="IPR008920">
    <property type="entry name" value="TF_FadR/GntR_C"/>
</dbReference>